<comment type="pathway">
    <text evidence="3">Cofactor biosynthesis; coenzyme A biosynthesis; CoA from (R)-pantothenate: step 3/5.</text>
</comment>
<dbReference type="EMBL" id="BEGY01000041">
    <property type="protein sequence ID" value="GAX79278.1"/>
    <property type="molecule type" value="Genomic_DNA"/>
</dbReference>
<evidence type="ECO:0000313" key="6">
    <source>
        <dbReference type="EMBL" id="GAX79278.1"/>
    </source>
</evidence>
<dbReference type="Proteomes" id="UP000232323">
    <property type="component" value="Unassembled WGS sequence"/>
</dbReference>
<dbReference type="GO" id="GO:0010181">
    <property type="term" value="F:FMN binding"/>
    <property type="evidence" value="ECO:0007669"/>
    <property type="project" value="TreeGrafter"/>
</dbReference>
<evidence type="ECO:0000313" key="7">
    <source>
        <dbReference type="Proteomes" id="UP000232323"/>
    </source>
</evidence>
<keyword evidence="1" id="KW-0173">Coenzyme A biosynthesis</keyword>
<name>A0A250X869_9CHLO</name>
<evidence type="ECO:0000256" key="3">
    <source>
        <dbReference type="ARBA" id="ARBA00060685"/>
    </source>
</evidence>
<comment type="caution">
    <text evidence="6">The sequence shown here is derived from an EMBL/GenBank/DDBJ whole genome shotgun (WGS) entry which is preliminary data.</text>
</comment>
<dbReference type="GO" id="GO:0015937">
    <property type="term" value="P:coenzyme A biosynthetic process"/>
    <property type="evidence" value="ECO:0007669"/>
    <property type="project" value="UniProtKB-KW"/>
</dbReference>
<dbReference type="STRING" id="1157962.A0A250X869"/>
<dbReference type="SUPFAM" id="SSF52507">
    <property type="entry name" value="Homo-oligomeric flavin-containing Cys decarboxylases, HFCD"/>
    <property type="match status" value="1"/>
</dbReference>
<proteinExistence type="inferred from homology"/>
<evidence type="ECO:0000256" key="2">
    <source>
        <dbReference type="ARBA" id="ARBA00038350"/>
    </source>
</evidence>
<dbReference type="PANTHER" id="PTHR14359">
    <property type="entry name" value="HOMO-OLIGOMERIC FLAVIN CONTAINING CYS DECARBOXYLASE FAMILY"/>
    <property type="match status" value="1"/>
</dbReference>
<feature type="domain" description="Flavoprotein" evidence="5">
    <location>
        <begin position="19"/>
        <end position="200"/>
    </location>
</feature>
<dbReference type="GO" id="GO:0004633">
    <property type="term" value="F:phosphopantothenoylcysteine decarboxylase activity"/>
    <property type="evidence" value="ECO:0007669"/>
    <property type="project" value="UniProtKB-EC"/>
</dbReference>
<dbReference type="Gene3D" id="3.40.50.1950">
    <property type="entry name" value="Flavin prenyltransferase-like"/>
    <property type="match status" value="1"/>
</dbReference>
<evidence type="ECO:0000256" key="1">
    <source>
        <dbReference type="ARBA" id="ARBA00022993"/>
    </source>
</evidence>
<dbReference type="EC" id="4.1.1.36" evidence="4"/>
<sequence length="233" mass="24823">MFLTPCKLSFMSLHPPKPHIILGVTGSVAAVKTAELCSSLLSLGEVRVIATDASKRFLKETLIPTSALPLLGDHDEWQSWKEVGDEVLHIELRRWADILVLAPLSANTLAKVSTGLCDNLLTCVLRAWDYQSGAPLVVAPAMNTMMWSHPLTAEQLEALQSFGAGVPGTVTVVPPVSKKLACGDVGVGAMAPVTEIVKAVEVALQALRLRRHRDMEGTELGEVQAAAAAAAPY</sequence>
<protein>
    <recommendedName>
        <fullName evidence="4">phosphopantothenoylcysteine decarboxylase</fullName>
        <ecNumber evidence="4">4.1.1.36</ecNumber>
    </recommendedName>
</protein>
<dbReference type="PANTHER" id="PTHR14359:SF6">
    <property type="entry name" value="PHOSPHOPANTOTHENOYLCYSTEINE DECARBOXYLASE"/>
    <property type="match status" value="1"/>
</dbReference>
<organism evidence="6 7">
    <name type="scientific">Chlamydomonas eustigma</name>
    <dbReference type="NCBI Taxonomy" id="1157962"/>
    <lineage>
        <taxon>Eukaryota</taxon>
        <taxon>Viridiplantae</taxon>
        <taxon>Chlorophyta</taxon>
        <taxon>core chlorophytes</taxon>
        <taxon>Chlorophyceae</taxon>
        <taxon>CS clade</taxon>
        <taxon>Chlamydomonadales</taxon>
        <taxon>Chlamydomonadaceae</taxon>
        <taxon>Chlamydomonas</taxon>
    </lineage>
</organism>
<gene>
    <name evidence="6" type="ORF">CEUSTIGMA_g6718.t1</name>
</gene>
<keyword evidence="7" id="KW-1185">Reference proteome</keyword>
<comment type="similarity">
    <text evidence="2">Belongs to the HFCD (homooligomeric flavin containing Cys decarboxylase) superfamily.</text>
</comment>
<dbReference type="Pfam" id="PF02441">
    <property type="entry name" value="Flavoprotein"/>
    <property type="match status" value="1"/>
</dbReference>
<accession>A0A250X869</accession>
<reference evidence="6 7" key="1">
    <citation type="submission" date="2017-08" db="EMBL/GenBank/DDBJ databases">
        <title>Acidophilic green algal genome provides insights into adaptation to an acidic environment.</title>
        <authorList>
            <person name="Hirooka S."/>
            <person name="Hirose Y."/>
            <person name="Kanesaki Y."/>
            <person name="Higuchi S."/>
            <person name="Fujiwara T."/>
            <person name="Onuma R."/>
            <person name="Era A."/>
            <person name="Ohbayashi R."/>
            <person name="Uzuka A."/>
            <person name="Nozaki H."/>
            <person name="Yoshikawa H."/>
            <person name="Miyagishima S.Y."/>
        </authorList>
    </citation>
    <scope>NUCLEOTIDE SEQUENCE [LARGE SCALE GENOMIC DNA]</scope>
    <source>
        <strain evidence="6 7">NIES-2499</strain>
    </source>
</reference>
<dbReference type="OrthoDB" id="1532798at2759"/>
<dbReference type="GO" id="GO:0071513">
    <property type="term" value="C:phosphopantothenoylcysteine decarboxylase complex"/>
    <property type="evidence" value="ECO:0007669"/>
    <property type="project" value="TreeGrafter"/>
</dbReference>
<evidence type="ECO:0000256" key="4">
    <source>
        <dbReference type="ARBA" id="ARBA00066422"/>
    </source>
</evidence>
<evidence type="ECO:0000259" key="5">
    <source>
        <dbReference type="Pfam" id="PF02441"/>
    </source>
</evidence>
<dbReference type="InterPro" id="IPR036551">
    <property type="entry name" value="Flavin_trans-like"/>
</dbReference>
<dbReference type="AlphaFoldDB" id="A0A250X869"/>
<dbReference type="InterPro" id="IPR003382">
    <property type="entry name" value="Flavoprotein"/>
</dbReference>